<keyword evidence="1" id="KW-1133">Transmembrane helix</keyword>
<dbReference type="Pfam" id="PF06772">
    <property type="entry name" value="LtrA"/>
    <property type="match status" value="1"/>
</dbReference>
<dbReference type="EMBL" id="CAFBQW010000142">
    <property type="protein sequence ID" value="CAB5067675.1"/>
    <property type="molecule type" value="Genomic_DNA"/>
</dbReference>
<keyword evidence="1" id="KW-0812">Transmembrane</keyword>
<feature type="transmembrane region" description="Helical" evidence="1">
    <location>
        <begin position="20"/>
        <end position="40"/>
    </location>
</feature>
<accession>A0A6J7UP76</accession>
<dbReference type="InterPro" id="IPR010640">
    <property type="entry name" value="Low_temperature_requirement_A"/>
</dbReference>
<feature type="transmembrane region" description="Helical" evidence="1">
    <location>
        <begin position="94"/>
        <end position="111"/>
    </location>
</feature>
<proteinExistence type="predicted"/>
<feature type="transmembrane region" description="Helical" evidence="1">
    <location>
        <begin position="61"/>
        <end position="82"/>
    </location>
</feature>
<reference evidence="2" key="1">
    <citation type="submission" date="2020-05" db="EMBL/GenBank/DDBJ databases">
        <authorList>
            <person name="Chiriac C."/>
            <person name="Salcher M."/>
            <person name="Ghai R."/>
            <person name="Kavagutti S V."/>
        </authorList>
    </citation>
    <scope>NUCLEOTIDE SEQUENCE</scope>
</reference>
<gene>
    <name evidence="2" type="ORF">UFOPK4354_01261</name>
</gene>
<sequence>MLGESFVKTSLTATESELVGLEIECVLGTIMIVLSIWWLYFANVPAEGEVTGRTAHRFWTIVHLPLHIGIAGIAVGATMAILPHSSHTDEANSTWTLVLSVGLVLISLAAIEFLANDRDSRRAGALFLGAAVLSGVFGIFSARRDYLDSQIATLVLAGLMVLVVCCEHFLRQPEEQPEQEPEQEPSLS</sequence>
<evidence type="ECO:0000256" key="1">
    <source>
        <dbReference type="SAM" id="Phobius"/>
    </source>
</evidence>
<protein>
    <submittedName>
        <fullName evidence="2">Unannotated protein</fullName>
    </submittedName>
</protein>
<keyword evidence="1" id="KW-0472">Membrane</keyword>
<evidence type="ECO:0000313" key="2">
    <source>
        <dbReference type="EMBL" id="CAB5067675.1"/>
    </source>
</evidence>
<organism evidence="2">
    <name type="scientific">freshwater metagenome</name>
    <dbReference type="NCBI Taxonomy" id="449393"/>
    <lineage>
        <taxon>unclassified sequences</taxon>
        <taxon>metagenomes</taxon>
        <taxon>ecological metagenomes</taxon>
    </lineage>
</organism>
<feature type="transmembrane region" description="Helical" evidence="1">
    <location>
        <begin position="149"/>
        <end position="170"/>
    </location>
</feature>
<name>A0A6J7UP76_9ZZZZ</name>
<feature type="transmembrane region" description="Helical" evidence="1">
    <location>
        <begin position="123"/>
        <end position="143"/>
    </location>
</feature>
<dbReference type="AlphaFoldDB" id="A0A6J7UP76"/>